<evidence type="ECO:0000256" key="1">
    <source>
        <dbReference type="ARBA" id="ARBA00004167"/>
    </source>
</evidence>
<keyword evidence="3 8" id="KW-0812">Transmembrane</keyword>
<feature type="compositionally biased region" description="Polar residues" evidence="7">
    <location>
        <begin position="140"/>
        <end position="150"/>
    </location>
</feature>
<feature type="compositionally biased region" description="Low complexity" evidence="7">
    <location>
        <begin position="248"/>
        <end position="257"/>
    </location>
</feature>
<comment type="similarity">
    <text evidence="2">Belongs to the PC-esterase family. TBL subfamily.</text>
</comment>
<feature type="region of interest" description="Disordered" evidence="7">
    <location>
        <begin position="326"/>
        <end position="363"/>
    </location>
</feature>
<dbReference type="PANTHER" id="PTHR32285">
    <property type="entry name" value="PROTEIN TRICHOME BIREFRINGENCE-LIKE 9-RELATED"/>
    <property type="match status" value="1"/>
</dbReference>
<evidence type="ECO:0000256" key="6">
    <source>
        <dbReference type="ARBA" id="ARBA00023136"/>
    </source>
</evidence>
<dbReference type="Proteomes" id="UP001497522">
    <property type="component" value="Chromosome 14"/>
</dbReference>
<dbReference type="Pfam" id="PF14416">
    <property type="entry name" value="PMR5N"/>
    <property type="match status" value="1"/>
</dbReference>
<protein>
    <recommendedName>
        <fullName evidence="13">Trichome birefringence-like N-terminal domain-containing protein</fullName>
    </recommendedName>
</protein>
<feature type="compositionally biased region" description="Basic and acidic residues" evidence="7">
    <location>
        <begin position="231"/>
        <end position="246"/>
    </location>
</feature>
<name>A0ABP1APH5_9BRYO</name>
<evidence type="ECO:0008006" key="13">
    <source>
        <dbReference type="Google" id="ProtNLM"/>
    </source>
</evidence>
<evidence type="ECO:0000256" key="8">
    <source>
        <dbReference type="SAM" id="Phobius"/>
    </source>
</evidence>
<evidence type="ECO:0000256" key="4">
    <source>
        <dbReference type="ARBA" id="ARBA00022968"/>
    </source>
</evidence>
<comment type="subcellular location">
    <subcellularLocation>
        <location evidence="1">Membrane</location>
        <topology evidence="1">Single-pass membrane protein</topology>
    </subcellularLocation>
</comment>
<gene>
    <name evidence="11" type="ORF">CSSPJE1EN2_LOCUS7427</name>
</gene>
<keyword evidence="6 8" id="KW-0472">Membrane</keyword>
<feature type="compositionally biased region" description="Acidic residues" evidence="7">
    <location>
        <begin position="177"/>
        <end position="188"/>
    </location>
</feature>
<evidence type="ECO:0000256" key="2">
    <source>
        <dbReference type="ARBA" id="ARBA00007727"/>
    </source>
</evidence>
<dbReference type="InterPro" id="IPR026057">
    <property type="entry name" value="TBL_C"/>
</dbReference>
<proteinExistence type="inferred from homology"/>
<feature type="domain" description="Trichome birefringence-like C-terminal" evidence="9">
    <location>
        <begin position="427"/>
        <end position="715"/>
    </location>
</feature>
<dbReference type="Pfam" id="PF13839">
    <property type="entry name" value="PC-Esterase"/>
    <property type="match status" value="1"/>
</dbReference>
<feature type="compositionally biased region" description="Basic and acidic residues" evidence="7">
    <location>
        <begin position="208"/>
        <end position="221"/>
    </location>
</feature>
<keyword evidence="4" id="KW-0735">Signal-anchor</keyword>
<evidence type="ECO:0000256" key="5">
    <source>
        <dbReference type="ARBA" id="ARBA00022989"/>
    </source>
</evidence>
<dbReference type="EMBL" id="OZ023715">
    <property type="protein sequence ID" value="CAK9864432.1"/>
    <property type="molecule type" value="Genomic_DNA"/>
</dbReference>
<feature type="non-terminal residue" evidence="11">
    <location>
        <position position="1"/>
    </location>
</feature>
<dbReference type="InterPro" id="IPR029962">
    <property type="entry name" value="TBL"/>
</dbReference>
<dbReference type="PANTHER" id="PTHR32285:SF213">
    <property type="entry name" value="PROTEIN TRICHOME BIREFRINGENCE-LIKE 11"/>
    <property type="match status" value="1"/>
</dbReference>
<keyword evidence="5 8" id="KW-1133">Transmembrane helix</keyword>
<dbReference type="InterPro" id="IPR025846">
    <property type="entry name" value="TBL_N"/>
</dbReference>
<evidence type="ECO:0000313" key="12">
    <source>
        <dbReference type="Proteomes" id="UP001497522"/>
    </source>
</evidence>
<feature type="transmembrane region" description="Helical" evidence="8">
    <location>
        <begin position="36"/>
        <end position="59"/>
    </location>
</feature>
<reference evidence="11" key="1">
    <citation type="submission" date="2024-03" db="EMBL/GenBank/DDBJ databases">
        <authorList>
            <consortium name="ELIXIR-Norway"/>
            <consortium name="Elixir Norway"/>
        </authorList>
    </citation>
    <scope>NUCLEOTIDE SEQUENCE</scope>
</reference>
<feature type="region of interest" description="Disordered" evidence="7">
    <location>
        <begin position="127"/>
        <end position="150"/>
    </location>
</feature>
<evidence type="ECO:0000256" key="7">
    <source>
        <dbReference type="SAM" id="MobiDB-lite"/>
    </source>
</evidence>
<sequence>MGLKLGQRFRLLEKTKNSRAGPRGWRTSVVGACGGFLSYSNLLLVAGSAIFILCSLVFFDIRSYSSYLVTYSATTGLLHPSLDQYWNLTSSSAGQLQASTQGAAHILNGDAARSKNNLRRECNLTTGTATAESSHEYDHGTNSISGTSTENLSELQARLHQHPLDFDSSPGHVTCHEEDETSDSEEEKEVAAGQTGSLQQADQDSDEGVQRHQDQLEHELNDSTSSGIDEFPSKAADDTTATHESEASSESTTLASSQAQDHDQSVSENSTSAAIQGIKTAELLEVSASRSTDAEAMKESVLGSDLKNENPQAGVDTEVNLLPTSTDHTSIADHSTEVDPSDVSAESAGTQEEEKEAEYAAGSTAATRPRFSAACDIFHGSWVYDESYPLYRAPNCPFMDPGFRCEQNGRPNLEYMKYRWQPHDCNLPRFNATDMLERLRGQKMVFVGDSLGRNHWESTLCMLAEGVANKSRIYEINGETISKHKGSLSFRFEDYNCIIAYYRSPFLIPQTRPPHKSPKGVKCALQVDTLTWSWREWRNADILVFNAGHWWTEAKIFKKHCYFQVGDRLMMDMDLKTGFKTALQTWGKWMERYLDPNKTQVIFRSFASVHFRGGAWNKGGHCHEDTHPMTDEEVKAEMTTVPWTNAIISDEIESNMKRDAMSFIDITTATKHRSDGHGGLWHKNYTLVPTPRNRQDCSHFCLPGVPDTWNELMFATLL</sequence>
<evidence type="ECO:0000256" key="3">
    <source>
        <dbReference type="ARBA" id="ARBA00022692"/>
    </source>
</evidence>
<accession>A0ABP1APH5</accession>
<keyword evidence="12" id="KW-1185">Reference proteome</keyword>
<organism evidence="11 12">
    <name type="scientific">Sphagnum jensenii</name>
    <dbReference type="NCBI Taxonomy" id="128206"/>
    <lineage>
        <taxon>Eukaryota</taxon>
        <taxon>Viridiplantae</taxon>
        <taxon>Streptophyta</taxon>
        <taxon>Embryophyta</taxon>
        <taxon>Bryophyta</taxon>
        <taxon>Sphagnophytina</taxon>
        <taxon>Sphagnopsida</taxon>
        <taxon>Sphagnales</taxon>
        <taxon>Sphagnaceae</taxon>
        <taxon>Sphagnum</taxon>
    </lineage>
</organism>
<evidence type="ECO:0000259" key="9">
    <source>
        <dbReference type="Pfam" id="PF13839"/>
    </source>
</evidence>
<evidence type="ECO:0000259" key="10">
    <source>
        <dbReference type="Pfam" id="PF14416"/>
    </source>
</evidence>
<feature type="domain" description="Trichome birefringence-like N-terminal" evidence="10">
    <location>
        <begin position="374"/>
        <end position="426"/>
    </location>
</feature>
<evidence type="ECO:0000313" key="11">
    <source>
        <dbReference type="EMBL" id="CAK9864432.1"/>
    </source>
</evidence>
<feature type="region of interest" description="Disordered" evidence="7">
    <location>
        <begin position="163"/>
        <end position="272"/>
    </location>
</feature>